<dbReference type="PIRSF" id="PIRSF016481">
    <property type="entry name" value="Pilus_assembly_PilP"/>
    <property type="match status" value="1"/>
</dbReference>
<organism evidence="1 2">
    <name type="scientific">Alishewanella maricola</name>
    <dbReference type="NCBI Taxonomy" id="2795740"/>
    <lineage>
        <taxon>Bacteria</taxon>
        <taxon>Pseudomonadati</taxon>
        <taxon>Pseudomonadota</taxon>
        <taxon>Gammaproteobacteria</taxon>
        <taxon>Alteromonadales</taxon>
        <taxon>Alteromonadaceae</taxon>
        <taxon>Alishewanella</taxon>
    </lineage>
</organism>
<dbReference type="Proteomes" id="UP000633814">
    <property type="component" value="Unassembled WGS sequence"/>
</dbReference>
<keyword evidence="2" id="KW-1185">Reference proteome</keyword>
<sequence length="177" mass="19926">MRALLLAGTSVLLLSGCFDSVDHIQAHMDNVKANTRQRIEPLPQVKEFSHISYAAANERSPFAEPTPEAIQERLLQQQDCLYPDPNRRKELLERFALENLTMRGTLGDGDKLWGLIESADKSLYRVTIDNYLGLFSGKVINVEPTYIDLLELIPDGSGCWVERETRIQMYDAATAGN</sequence>
<name>A0ABS8C3X1_9ALTE</name>
<reference evidence="1 2" key="1">
    <citation type="submission" date="2021-10" db="EMBL/GenBank/DDBJ databases">
        <title>Alishewanella koreense sp. nov. isolated from seawater of southwestern coast in South Korea and the proposal for the reclassification of Rheinheimera perlucida and Rheinheimera tuosuensis as Arsukibacterium perlucida and Arsukibacterium tuosuensis.</title>
        <authorList>
            <person name="Kim K.H."/>
            <person name="Ruan W."/>
            <person name="Kim K.R."/>
            <person name="Baek J.H."/>
            <person name="Jeon C.O."/>
        </authorList>
    </citation>
    <scope>NUCLEOTIDE SEQUENCE [LARGE SCALE GENOMIC DNA]</scope>
    <source>
        <strain evidence="1 2">16-MA</strain>
    </source>
</reference>
<comment type="caution">
    <text evidence="1">The sequence shown here is derived from an EMBL/GenBank/DDBJ whole genome shotgun (WGS) entry which is preliminary data.</text>
</comment>
<evidence type="ECO:0000313" key="2">
    <source>
        <dbReference type="Proteomes" id="UP000633814"/>
    </source>
</evidence>
<gene>
    <name evidence="1" type="ORF">JAO78_009250</name>
</gene>
<accession>A0ABS8C3X1</accession>
<protein>
    <submittedName>
        <fullName evidence="1">Pilus assembly protein PilP</fullName>
    </submittedName>
</protein>
<proteinExistence type="predicted"/>
<dbReference type="RefSeq" id="WP_226751063.1">
    <property type="nucleotide sequence ID" value="NZ_JAEINI020000005.1"/>
</dbReference>
<dbReference type="EMBL" id="JAEINI020000005">
    <property type="protein sequence ID" value="MCB5226999.1"/>
    <property type="molecule type" value="Genomic_DNA"/>
</dbReference>
<dbReference type="Gene3D" id="2.30.30.830">
    <property type="match status" value="1"/>
</dbReference>
<dbReference type="PROSITE" id="PS51257">
    <property type="entry name" value="PROKAR_LIPOPROTEIN"/>
    <property type="match status" value="1"/>
</dbReference>
<evidence type="ECO:0000313" key="1">
    <source>
        <dbReference type="EMBL" id="MCB5226999.1"/>
    </source>
</evidence>
<dbReference type="InterPro" id="IPR007446">
    <property type="entry name" value="PilP"/>
</dbReference>
<dbReference type="Pfam" id="PF04351">
    <property type="entry name" value="PilP"/>
    <property type="match status" value="1"/>
</dbReference>